<comment type="caution">
    <text evidence="1">The sequence shown here is derived from an EMBL/GenBank/DDBJ whole genome shotgun (WGS) entry which is preliminary data.</text>
</comment>
<evidence type="ECO:0008006" key="3">
    <source>
        <dbReference type="Google" id="ProtNLM"/>
    </source>
</evidence>
<dbReference type="Proteomes" id="UP001221411">
    <property type="component" value="Unassembled WGS sequence"/>
</dbReference>
<name>A0ABT5F574_9BACT</name>
<keyword evidence="2" id="KW-1185">Reference proteome</keyword>
<evidence type="ECO:0000313" key="2">
    <source>
        <dbReference type="Proteomes" id="UP001221411"/>
    </source>
</evidence>
<dbReference type="EMBL" id="JAQNDO010000001">
    <property type="protein sequence ID" value="MDC0748657.1"/>
    <property type="molecule type" value="Genomic_DNA"/>
</dbReference>
<evidence type="ECO:0000313" key="1">
    <source>
        <dbReference type="EMBL" id="MDC0748657.1"/>
    </source>
</evidence>
<protein>
    <recommendedName>
        <fullName evidence="3">HK97 gp10 family phage protein</fullName>
    </recommendedName>
</protein>
<reference evidence="1 2" key="1">
    <citation type="submission" date="2022-11" db="EMBL/GenBank/DDBJ databases">
        <title>Minimal conservation of predation-associated metabolite biosynthetic gene clusters underscores biosynthetic potential of Myxococcota including descriptions for ten novel species: Archangium lansinium sp. nov., Myxococcus landrumus sp. nov., Nannocystis bai.</title>
        <authorList>
            <person name="Ahearne A."/>
            <person name="Stevens C."/>
            <person name="Dowd S."/>
        </authorList>
    </citation>
    <scope>NUCLEOTIDE SEQUENCE [LARGE SCALE GENOMIC DNA]</scope>
    <source>
        <strain evidence="1 2">RJM3</strain>
    </source>
</reference>
<dbReference type="RefSeq" id="WP_271927674.1">
    <property type="nucleotide sequence ID" value="NZ_JAQNDO010000001.1"/>
</dbReference>
<organism evidence="1 2">
    <name type="scientific">Polyangium mundeleinium</name>
    <dbReference type="NCBI Taxonomy" id="2995306"/>
    <lineage>
        <taxon>Bacteria</taxon>
        <taxon>Pseudomonadati</taxon>
        <taxon>Myxococcota</taxon>
        <taxon>Polyangia</taxon>
        <taxon>Polyangiales</taxon>
        <taxon>Polyangiaceae</taxon>
        <taxon>Polyangium</taxon>
    </lineage>
</organism>
<gene>
    <name evidence="1" type="ORF">POL67_45435</name>
</gene>
<accession>A0ABT5F574</accession>
<proteinExistence type="predicted"/>
<sequence>MKKVTAKEAADKLTAEGILANCKEVVPGGLSARASERWDCELPSVPGKGAAVLGFDTDEAYTATVKAYDDAAVLVGAHRYGNAGPRVFVQLNSEAPLDVGKKTKALVAAL</sequence>